<reference evidence="2 3" key="1">
    <citation type="journal article" date="2021" name="Environ. Microbiol.">
        <title>Gene family expansions and transcriptome signatures uncover fungal adaptations to wood decay.</title>
        <authorList>
            <person name="Hage H."/>
            <person name="Miyauchi S."/>
            <person name="Viragh M."/>
            <person name="Drula E."/>
            <person name="Min B."/>
            <person name="Chaduli D."/>
            <person name="Navarro D."/>
            <person name="Favel A."/>
            <person name="Norest M."/>
            <person name="Lesage-Meessen L."/>
            <person name="Balint B."/>
            <person name="Merenyi Z."/>
            <person name="de Eugenio L."/>
            <person name="Morin E."/>
            <person name="Martinez A.T."/>
            <person name="Baldrian P."/>
            <person name="Stursova M."/>
            <person name="Martinez M.J."/>
            <person name="Novotny C."/>
            <person name="Magnuson J.K."/>
            <person name="Spatafora J.W."/>
            <person name="Maurice S."/>
            <person name="Pangilinan J."/>
            <person name="Andreopoulos W."/>
            <person name="LaButti K."/>
            <person name="Hundley H."/>
            <person name="Na H."/>
            <person name="Kuo A."/>
            <person name="Barry K."/>
            <person name="Lipzen A."/>
            <person name="Henrissat B."/>
            <person name="Riley R."/>
            <person name="Ahrendt S."/>
            <person name="Nagy L.G."/>
            <person name="Grigoriev I.V."/>
            <person name="Martin F."/>
            <person name="Rosso M.N."/>
        </authorList>
    </citation>
    <scope>NUCLEOTIDE SEQUENCE [LARGE SCALE GENOMIC DNA]</scope>
    <source>
        <strain evidence="2 3">CIRM-BRFM 1785</strain>
    </source>
</reference>
<evidence type="ECO:0000256" key="1">
    <source>
        <dbReference type="SAM" id="SignalP"/>
    </source>
</evidence>
<dbReference type="GeneID" id="71998550"/>
<organism evidence="2 3">
    <name type="scientific">Rhodofomes roseus</name>
    <dbReference type="NCBI Taxonomy" id="34475"/>
    <lineage>
        <taxon>Eukaryota</taxon>
        <taxon>Fungi</taxon>
        <taxon>Dikarya</taxon>
        <taxon>Basidiomycota</taxon>
        <taxon>Agaricomycotina</taxon>
        <taxon>Agaricomycetes</taxon>
        <taxon>Polyporales</taxon>
        <taxon>Rhodofomes</taxon>
    </lineage>
</organism>
<dbReference type="Proteomes" id="UP000814176">
    <property type="component" value="Unassembled WGS sequence"/>
</dbReference>
<accession>A0ABQ8K233</accession>
<protein>
    <submittedName>
        <fullName evidence="2">Uncharacterized protein</fullName>
    </submittedName>
</protein>
<feature type="signal peptide" evidence="1">
    <location>
        <begin position="1"/>
        <end position="23"/>
    </location>
</feature>
<feature type="chain" id="PRO_5046538211" evidence="1">
    <location>
        <begin position="24"/>
        <end position="265"/>
    </location>
</feature>
<dbReference type="PANTHER" id="PTHR34862">
    <property type="entry name" value="SPARK DOMAIN-CONTAINING PROTEIN"/>
    <property type="match status" value="1"/>
</dbReference>
<keyword evidence="3" id="KW-1185">Reference proteome</keyword>
<sequence length="265" mass="26590">MFSTMSIAKVALVVVAGVQLTSALSISSSCSSTLAQLVTSTETTCLNAQSLVGLIVSTQNASVVTTVNNWLTGMCSQSLCSNQTLSDVVTNVTSGCASDLQSAGISTSDPSSLVSMVQQYYPTARQAACLADTSNNKTLCATELLTNIQSQVGTITKNTLQSVVSEIAGGSVALGSNVTCTDCTKAMYNLAVQADPGLASTLNSTVVGQCGASFTDGSEPSTITQTANNAAASTTSGALSVSAMPLTAVALSSLVAVSSAFALFA</sequence>
<proteinExistence type="predicted"/>
<evidence type="ECO:0000313" key="2">
    <source>
        <dbReference type="EMBL" id="KAH9830826.1"/>
    </source>
</evidence>
<dbReference type="EMBL" id="JADCUA010000029">
    <property type="protein sequence ID" value="KAH9830826.1"/>
    <property type="molecule type" value="Genomic_DNA"/>
</dbReference>
<gene>
    <name evidence="2" type="ORF">C8Q71DRAFT_323596</name>
</gene>
<name>A0ABQ8K233_9APHY</name>
<keyword evidence="1" id="KW-0732">Signal</keyword>
<evidence type="ECO:0000313" key="3">
    <source>
        <dbReference type="Proteomes" id="UP000814176"/>
    </source>
</evidence>
<comment type="caution">
    <text evidence="2">The sequence shown here is derived from an EMBL/GenBank/DDBJ whole genome shotgun (WGS) entry which is preliminary data.</text>
</comment>
<dbReference type="PANTHER" id="PTHR34862:SF1">
    <property type="entry name" value="SPARK DOMAIN-CONTAINING PROTEIN"/>
    <property type="match status" value="1"/>
</dbReference>
<dbReference type="RefSeq" id="XP_047774087.1">
    <property type="nucleotide sequence ID" value="XM_047917818.1"/>
</dbReference>